<evidence type="ECO:0000313" key="3">
    <source>
        <dbReference type="EMBL" id="MFM0720114.1"/>
    </source>
</evidence>
<dbReference type="Pfam" id="PF10011">
    <property type="entry name" value="DUF2254"/>
    <property type="match status" value="1"/>
</dbReference>
<keyword evidence="4" id="KW-1185">Reference proteome</keyword>
<evidence type="ECO:0000313" key="4">
    <source>
        <dbReference type="Proteomes" id="UP001629392"/>
    </source>
</evidence>
<sequence length="486" mass="53509">MAWNRRYSVSSYVRSSLWTVPILAVMAGIALKRVAEYTGAWLSNHDAYDLQRGFLAVSAEEAHSILDRIFTLNLSCLVFSFGSLLVAIQVAGGQYTPRIIATTLLRDNVIRWIVGLFVFSLLWTHRTMAELGQSVVVPQMQVFLATLIGLASLIAFILLIDYSARLMRPVSLIGRVATQGLAVIESIYPDGFSEEEMHANLPHVQVWASLSRQSPASADEESVSTNPMPSPRIVCHGGGSGVVLAVNLKGLAREARRCGCVIEFAAQVGDFLATDEPLFYLYGATTSRGDDSEQRLQNFVALGSERTMEQDPMFAFRIEVDIALKALSPAINDPTTAVLAIDQLHRLLRLVGKRSLANRAVSDESGKPRVLFRTPDWEDYVHISFREIRQCGAGSLQIERRLRAMIENLMKTLPPERHGALRRELILLDATIMREHMFEEDIALARVPDTQGLGGASEASSRQTSAGDREHEQGDGVSAHGAPVRG</sequence>
<proteinExistence type="predicted"/>
<name>A0ABW9EM09_9BURK</name>
<comment type="caution">
    <text evidence="3">The sequence shown here is derived from an EMBL/GenBank/DDBJ whole genome shotgun (WGS) entry which is preliminary data.</text>
</comment>
<evidence type="ECO:0000256" key="1">
    <source>
        <dbReference type="SAM" id="MobiDB-lite"/>
    </source>
</evidence>
<evidence type="ECO:0000256" key="2">
    <source>
        <dbReference type="SAM" id="Phobius"/>
    </source>
</evidence>
<feature type="transmembrane region" description="Helical" evidence="2">
    <location>
        <begin position="109"/>
        <end position="128"/>
    </location>
</feature>
<dbReference type="RefSeq" id="WP_408156153.1">
    <property type="nucleotide sequence ID" value="NZ_JAQQCL010000026.1"/>
</dbReference>
<reference evidence="3 4" key="1">
    <citation type="journal article" date="2024" name="Chem. Sci.">
        <title>Discovery of megapolipeptins by genome mining of a Burkholderiales bacteria collection.</title>
        <authorList>
            <person name="Paulo B.S."/>
            <person name="Recchia M.J.J."/>
            <person name="Lee S."/>
            <person name="Fergusson C.H."/>
            <person name="Romanowski S.B."/>
            <person name="Hernandez A."/>
            <person name="Krull N."/>
            <person name="Liu D.Y."/>
            <person name="Cavanagh H."/>
            <person name="Bos A."/>
            <person name="Gray C.A."/>
            <person name="Murphy B.T."/>
            <person name="Linington R.G."/>
            <person name="Eustaquio A.S."/>
        </authorList>
    </citation>
    <scope>NUCLEOTIDE SEQUENCE [LARGE SCALE GENOMIC DNA]</scope>
    <source>
        <strain evidence="3 4">RL17-350-BIC-E</strain>
    </source>
</reference>
<organism evidence="3 4">
    <name type="scientific">Paraburkholderia strydomiana</name>
    <dbReference type="NCBI Taxonomy" id="1245417"/>
    <lineage>
        <taxon>Bacteria</taxon>
        <taxon>Pseudomonadati</taxon>
        <taxon>Pseudomonadota</taxon>
        <taxon>Betaproteobacteria</taxon>
        <taxon>Burkholderiales</taxon>
        <taxon>Burkholderiaceae</taxon>
        <taxon>Paraburkholderia</taxon>
    </lineage>
</organism>
<keyword evidence="2" id="KW-0472">Membrane</keyword>
<feature type="region of interest" description="Disordered" evidence="1">
    <location>
        <begin position="449"/>
        <end position="486"/>
    </location>
</feature>
<feature type="transmembrane region" description="Helical" evidence="2">
    <location>
        <begin position="140"/>
        <end position="160"/>
    </location>
</feature>
<accession>A0ABW9EM09</accession>
<protein>
    <submittedName>
        <fullName evidence="3">DUF2254 domain-containing protein</fullName>
    </submittedName>
</protein>
<gene>
    <name evidence="3" type="ORF">PQQ73_27725</name>
</gene>
<feature type="transmembrane region" description="Helical" evidence="2">
    <location>
        <begin position="12"/>
        <end position="31"/>
    </location>
</feature>
<feature type="transmembrane region" description="Helical" evidence="2">
    <location>
        <begin position="69"/>
        <end position="88"/>
    </location>
</feature>
<dbReference type="EMBL" id="JAQQCL010000026">
    <property type="protein sequence ID" value="MFM0720114.1"/>
    <property type="molecule type" value="Genomic_DNA"/>
</dbReference>
<keyword evidence="2" id="KW-1133">Transmembrane helix</keyword>
<dbReference type="Proteomes" id="UP001629392">
    <property type="component" value="Unassembled WGS sequence"/>
</dbReference>
<dbReference type="InterPro" id="IPR018723">
    <property type="entry name" value="DUF2254_membrane"/>
</dbReference>
<keyword evidence="2" id="KW-0812">Transmembrane</keyword>